<evidence type="ECO:0000313" key="4">
    <source>
        <dbReference type="EMBL" id="GGC48443.1"/>
    </source>
</evidence>
<name>A0A916TXJ4_9HYPH</name>
<dbReference type="GO" id="GO:1904680">
    <property type="term" value="F:peptide transmembrane transporter activity"/>
    <property type="evidence" value="ECO:0007669"/>
    <property type="project" value="TreeGrafter"/>
</dbReference>
<dbReference type="Gene3D" id="3.10.105.10">
    <property type="entry name" value="Dipeptide-binding Protein, Domain 3"/>
    <property type="match status" value="1"/>
</dbReference>
<dbReference type="CDD" id="cd00995">
    <property type="entry name" value="PBP2_NikA_DppA_OppA_like"/>
    <property type="match status" value="1"/>
</dbReference>
<dbReference type="SUPFAM" id="SSF53850">
    <property type="entry name" value="Periplasmic binding protein-like II"/>
    <property type="match status" value="1"/>
</dbReference>
<evidence type="ECO:0000256" key="1">
    <source>
        <dbReference type="ARBA" id="ARBA00004418"/>
    </source>
</evidence>
<dbReference type="AlphaFoldDB" id="A0A916TXJ4"/>
<dbReference type="Pfam" id="PF00496">
    <property type="entry name" value="SBP_bac_5"/>
    <property type="match status" value="1"/>
</dbReference>
<dbReference type="GO" id="GO:0015833">
    <property type="term" value="P:peptide transport"/>
    <property type="evidence" value="ECO:0007669"/>
    <property type="project" value="TreeGrafter"/>
</dbReference>
<dbReference type="InterPro" id="IPR039424">
    <property type="entry name" value="SBP_5"/>
</dbReference>
<comment type="subcellular location">
    <subcellularLocation>
        <location evidence="1">Periplasm</location>
    </subcellularLocation>
</comment>
<dbReference type="Gene3D" id="3.40.190.10">
    <property type="entry name" value="Periplasmic binding protein-like II"/>
    <property type="match status" value="1"/>
</dbReference>
<dbReference type="GO" id="GO:0043190">
    <property type="term" value="C:ATP-binding cassette (ABC) transporter complex"/>
    <property type="evidence" value="ECO:0007669"/>
    <property type="project" value="InterPro"/>
</dbReference>
<dbReference type="PIRSF" id="PIRSF002741">
    <property type="entry name" value="MppA"/>
    <property type="match status" value="1"/>
</dbReference>
<evidence type="ECO:0000256" key="2">
    <source>
        <dbReference type="ARBA" id="ARBA00005695"/>
    </source>
</evidence>
<sequence length="531" mass="58971">MKKNHTSQTGHIDRREVLMGAVGAVASTAAFTAGSAVFPAPAQAAPSGKLRVAVASLMDQSIDPFFQSGGLARPINAHLYNSFFRDNDKGQRELDLAASYSVSADRKTVTFKMREDVVFWDGTPLTADDAAWSWKAFTTRTPPSADVPGLKKTIESVTATDKYTVEIKLFQPTPMECREFLAWFYISSKTHYEKVGAEAFKTQPMGTGPFKVVRNEVGSLCEMEANELHYRKDRIPGVRSLRLQVVPEPTTRIAQLRAGEVDLIEGITGVQALQLGADPNVTIVKSPATALLKLNFVEVGHNVKPWDDIRFREALVISVNQDEIVQGLLRQGKPSPNAHVYPGALGYSEAMFPVRKYDPARAKALIKEAGLVGFEFDLLGYRSSSYPSIPEVIQAIAGYWSDLGLKPKITVMESGSYFTSFVNRKLHGVAAQGWPFYNDLRRPAAFLITGANYGATDNFPEIDDRYRQLVNEPDQDRQVKLAQEMHKFCYDNFLLGTCPWSDSQWAVSKKVKAWVRPTGDPYTTRLESIQL</sequence>
<dbReference type="InterPro" id="IPR006311">
    <property type="entry name" value="TAT_signal"/>
</dbReference>
<dbReference type="GO" id="GO:0030288">
    <property type="term" value="C:outer membrane-bounded periplasmic space"/>
    <property type="evidence" value="ECO:0007669"/>
    <property type="project" value="UniProtKB-ARBA"/>
</dbReference>
<gene>
    <name evidence="4" type="ORF">GCM10010994_04560</name>
</gene>
<comment type="caution">
    <text evidence="4">The sequence shown here is derived from an EMBL/GenBank/DDBJ whole genome shotgun (WGS) entry which is preliminary data.</text>
</comment>
<dbReference type="PROSITE" id="PS51318">
    <property type="entry name" value="TAT"/>
    <property type="match status" value="1"/>
</dbReference>
<dbReference type="PANTHER" id="PTHR30290">
    <property type="entry name" value="PERIPLASMIC BINDING COMPONENT OF ABC TRANSPORTER"/>
    <property type="match status" value="1"/>
</dbReference>
<keyword evidence="5" id="KW-1185">Reference proteome</keyword>
<dbReference type="InterPro" id="IPR000914">
    <property type="entry name" value="SBP_5_dom"/>
</dbReference>
<reference evidence="4" key="2">
    <citation type="submission" date="2020-09" db="EMBL/GenBank/DDBJ databases">
        <authorList>
            <person name="Sun Q."/>
            <person name="Zhou Y."/>
        </authorList>
    </citation>
    <scope>NUCLEOTIDE SEQUENCE</scope>
    <source>
        <strain evidence="4">CGMCC 1.12919</strain>
    </source>
</reference>
<accession>A0A916TXJ4</accession>
<dbReference type="RefSeq" id="WP_188607480.1">
    <property type="nucleotide sequence ID" value="NZ_BMGG01000001.1"/>
</dbReference>
<feature type="domain" description="Solute-binding protein family 5" evidence="3">
    <location>
        <begin position="95"/>
        <end position="435"/>
    </location>
</feature>
<reference evidence="4" key="1">
    <citation type="journal article" date="2014" name="Int. J. Syst. Evol. Microbiol.">
        <title>Complete genome sequence of Corynebacterium casei LMG S-19264T (=DSM 44701T), isolated from a smear-ripened cheese.</title>
        <authorList>
            <consortium name="US DOE Joint Genome Institute (JGI-PGF)"/>
            <person name="Walter F."/>
            <person name="Albersmeier A."/>
            <person name="Kalinowski J."/>
            <person name="Ruckert C."/>
        </authorList>
    </citation>
    <scope>NUCLEOTIDE SEQUENCE</scope>
    <source>
        <strain evidence="4">CGMCC 1.12919</strain>
    </source>
</reference>
<proteinExistence type="inferred from homology"/>
<organism evidence="4 5">
    <name type="scientific">Chelatococcus reniformis</name>
    <dbReference type="NCBI Taxonomy" id="1494448"/>
    <lineage>
        <taxon>Bacteria</taxon>
        <taxon>Pseudomonadati</taxon>
        <taxon>Pseudomonadota</taxon>
        <taxon>Alphaproteobacteria</taxon>
        <taxon>Hyphomicrobiales</taxon>
        <taxon>Chelatococcaceae</taxon>
        <taxon>Chelatococcus</taxon>
    </lineage>
</organism>
<protein>
    <submittedName>
        <fullName evidence="4">ABC transporter substrate-binding protein</fullName>
    </submittedName>
</protein>
<evidence type="ECO:0000313" key="5">
    <source>
        <dbReference type="Proteomes" id="UP000637002"/>
    </source>
</evidence>
<evidence type="ECO:0000259" key="3">
    <source>
        <dbReference type="Pfam" id="PF00496"/>
    </source>
</evidence>
<dbReference type="EMBL" id="BMGG01000001">
    <property type="protein sequence ID" value="GGC48443.1"/>
    <property type="molecule type" value="Genomic_DNA"/>
</dbReference>
<dbReference type="Proteomes" id="UP000637002">
    <property type="component" value="Unassembled WGS sequence"/>
</dbReference>
<dbReference type="InterPro" id="IPR030678">
    <property type="entry name" value="Peptide/Ni-bd"/>
</dbReference>
<comment type="similarity">
    <text evidence="2">Belongs to the bacterial solute-binding protein 5 family.</text>
</comment>